<accession>S2E2H6</accession>
<evidence type="ECO:0000313" key="2">
    <source>
        <dbReference type="Proteomes" id="UP000014065"/>
    </source>
</evidence>
<reference evidence="1 2" key="1">
    <citation type="journal article" date="2012" name="J. Bacteriol.">
        <title>Genome Sequence of "Candidatus Nitrosoarchaeum limnia" BG20, a Low-Salinity Ammonia-Oxidizing Archaeon from the San Francisco Bay Estuary.</title>
        <authorList>
            <person name="Mosier A.C."/>
            <person name="Allen E.E."/>
            <person name="Kim M."/>
            <person name="Ferriera S."/>
            <person name="Francis C.A."/>
        </authorList>
    </citation>
    <scope>NUCLEOTIDE SEQUENCE [LARGE SCALE GENOMIC DNA]</scope>
    <source>
        <strain evidence="1 2">BG20</strain>
    </source>
</reference>
<comment type="caution">
    <text evidence="1">The sequence shown here is derived from an EMBL/GenBank/DDBJ whole genome shotgun (WGS) entry which is preliminary data.</text>
</comment>
<gene>
    <name evidence="1" type="primary">urtA</name>
    <name evidence="1" type="ORF">BG20_I1705</name>
</gene>
<protein>
    <submittedName>
        <fullName evidence="1">Urea ABC transporter, urea binding protein</fullName>
    </submittedName>
</protein>
<organism evidence="1 2">
    <name type="scientific">Candidatus Nitrosarchaeum limnium BG20</name>
    <dbReference type="NCBI Taxonomy" id="859192"/>
    <lineage>
        <taxon>Archaea</taxon>
        <taxon>Nitrososphaerota</taxon>
        <taxon>Nitrososphaeria</taxon>
        <taxon>Nitrosopumilales</taxon>
        <taxon>Nitrosopumilaceae</taxon>
        <taxon>Nitrosarchaeum</taxon>
    </lineage>
</organism>
<proteinExistence type="predicted"/>
<dbReference type="Gene3D" id="3.40.50.2300">
    <property type="match status" value="2"/>
</dbReference>
<evidence type="ECO:0000313" key="1">
    <source>
        <dbReference type="EMBL" id="EPA05038.1"/>
    </source>
</evidence>
<dbReference type="NCBIfam" id="TIGR03407">
    <property type="entry name" value="urea_ABC_UrtA"/>
    <property type="match status" value="1"/>
</dbReference>
<dbReference type="EMBL" id="AHJG01000228">
    <property type="protein sequence ID" value="EPA05038.1"/>
    <property type="molecule type" value="Genomic_DNA"/>
</dbReference>
<dbReference type="InterPro" id="IPR017777">
    <property type="entry name" value="ABC_urea-bd_UrtA"/>
</dbReference>
<dbReference type="CDD" id="cd06355">
    <property type="entry name" value="PBP1_FmdD-like"/>
    <property type="match status" value="1"/>
</dbReference>
<dbReference type="AlphaFoldDB" id="S2E2H6"/>
<dbReference type="Proteomes" id="UP000014065">
    <property type="component" value="Unassembled WGS sequence"/>
</dbReference>
<dbReference type="Pfam" id="PF13433">
    <property type="entry name" value="Peripla_BP_5"/>
    <property type="match status" value="1"/>
</dbReference>
<dbReference type="SUPFAM" id="SSF53822">
    <property type="entry name" value="Periplasmic binding protein-like I"/>
    <property type="match status" value="1"/>
</dbReference>
<dbReference type="PATRIC" id="fig|859192.6.peg.1677"/>
<sequence>MFLSVQNGYLNYSSSERKTIIEKPSMILNKENPIKVGILHSLTGTMAISETAVADATLMAIEEINDRGGILGREVVPILKDGKSDWSIFALEAKNLIVEDKVSVVFGGWTSASRKTMKPVFEEYDHLLFYPIQYEGLEKSPNIIYTGASPNQQVLPAIDWAYENLGPRFFLVGSDYVFPRSVNEIIKGKVHELGGVVVGEEYKLLGEENFKDVVDKIVESKPDVILNTINGDSNCSFFNELRQRGITPKVIPTISFSIAEDEIKIIGAEKMAGDYAAWNYFQSLDNKYNNDFVKNFKKKYGEDRVVDDPMESGYVGVYLYAKAVAMAGTDDISIVREKLKGLTFHAPEGAVGIDPQNQHLTKVVRIGQILPDGQFKIVSSSENQIKPNPFPDYKTEEQWNEFLDNLYKGWNENWANPGTVSVIQK</sequence>
<keyword evidence="2" id="KW-1185">Reference proteome</keyword>
<dbReference type="PANTHER" id="PTHR47628:SF1">
    <property type="entry name" value="ALIPHATIC AMIDASE EXPRESSION-REGULATING PROTEIN"/>
    <property type="match status" value="1"/>
</dbReference>
<dbReference type="InterPro" id="IPR028082">
    <property type="entry name" value="Peripla_BP_I"/>
</dbReference>
<name>S2E2H6_9ARCH</name>
<dbReference type="PANTHER" id="PTHR47628">
    <property type="match status" value="1"/>
</dbReference>